<dbReference type="Proteomes" id="UP000054007">
    <property type="component" value="Unassembled WGS sequence"/>
</dbReference>
<gene>
    <name evidence="2" type="ORF">CYLTODRAFT_486160</name>
</gene>
<dbReference type="PANTHER" id="PTHR43157">
    <property type="entry name" value="PHOSPHATIDYLINOSITOL-GLYCAN BIOSYNTHESIS CLASS F PROTEIN-RELATED"/>
    <property type="match status" value="1"/>
</dbReference>
<evidence type="ECO:0000313" key="3">
    <source>
        <dbReference type="Proteomes" id="UP000054007"/>
    </source>
</evidence>
<proteinExistence type="predicted"/>
<dbReference type="PRINTS" id="PR00081">
    <property type="entry name" value="GDHRDH"/>
</dbReference>
<evidence type="ECO:0000313" key="2">
    <source>
        <dbReference type="EMBL" id="KIY72698.1"/>
    </source>
</evidence>
<dbReference type="EMBL" id="KN880441">
    <property type="protein sequence ID" value="KIY72698.1"/>
    <property type="molecule type" value="Genomic_DNA"/>
</dbReference>
<dbReference type="InterPro" id="IPR002347">
    <property type="entry name" value="SDR_fam"/>
</dbReference>
<dbReference type="Gene3D" id="3.40.50.720">
    <property type="entry name" value="NAD(P)-binding Rossmann-like Domain"/>
    <property type="match status" value="1"/>
</dbReference>
<keyword evidence="1" id="KW-0560">Oxidoreductase</keyword>
<sequence length="322" mass="34383">MFTQLPVAPLSPSLDFAGQTVLITGANTGLGYSTALLYLQHGASTVIIGVRTTSKGEAAKAKFLSDKVVSARINAPNIVVWELDMASEKSVVAFANRVKSTYPVLHIAILNAGGFPFKGYGTSKETGRETTVQVNYVSTVLLGILLLPLLKSTSRNIGAPTNLTFTGSEVARGPRIVVPNGQSILNSLNNPKKFSPNVRYGESKLLLAAFVKAFAPYVDSSEVIVNNLCPGAVATDLGRDAPWYLQPLFPIFLALMAARTPDVGARLIVRAGCAGKETHGLLLANHTKFSVPFIEGADGERFIERLRVETLSVLKEVTDLGL</sequence>
<evidence type="ECO:0000256" key="1">
    <source>
        <dbReference type="ARBA" id="ARBA00023002"/>
    </source>
</evidence>
<dbReference type="PANTHER" id="PTHR43157:SF31">
    <property type="entry name" value="PHOSPHATIDYLINOSITOL-GLYCAN BIOSYNTHESIS CLASS F PROTEIN"/>
    <property type="match status" value="1"/>
</dbReference>
<reference evidence="2 3" key="1">
    <citation type="journal article" date="2015" name="Fungal Genet. Biol.">
        <title>Evolution of novel wood decay mechanisms in Agaricales revealed by the genome sequences of Fistulina hepatica and Cylindrobasidium torrendii.</title>
        <authorList>
            <person name="Floudas D."/>
            <person name="Held B.W."/>
            <person name="Riley R."/>
            <person name="Nagy L.G."/>
            <person name="Koehler G."/>
            <person name="Ransdell A.S."/>
            <person name="Younus H."/>
            <person name="Chow J."/>
            <person name="Chiniquy J."/>
            <person name="Lipzen A."/>
            <person name="Tritt A."/>
            <person name="Sun H."/>
            <person name="Haridas S."/>
            <person name="LaButti K."/>
            <person name="Ohm R.A."/>
            <person name="Kues U."/>
            <person name="Blanchette R.A."/>
            <person name="Grigoriev I.V."/>
            <person name="Minto R.E."/>
            <person name="Hibbett D.S."/>
        </authorList>
    </citation>
    <scope>NUCLEOTIDE SEQUENCE [LARGE SCALE GENOMIC DNA]</scope>
    <source>
        <strain evidence="2 3">FP15055 ss-10</strain>
    </source>
</reference>
<dbReference type="GO" id="GO:0016491">
    <property type="term" value="F:oxidoreductase activity"/>
    <property type="evidence" value="ECO:0007669"/>
    <property type="project" value="UniProtKB-KW"/>
</dbReference>
<protein>
    <submittedName>
        <fullName evidence="2">NAD(P)-binding protein</fullName>
    </submittedName>
</protein>
<dbReference type="InterPro" id="IPR036291">
    <property type="entry name" value="NAD(P)-bd_dom_sf"/>
</dbReference>
<keyword evidence="3" id="KW-1185">Reference proteome</keyword>
<dbReference type="SUPFAM" id="SSF51735">
    <property type="entry name" value="NAD(P)-binding Rossmann-fold domains"/>
    <property type="match status" value="1"/>
</dbReference>
<dbReference type="OrthoDB" id="542013at2759"/>
<name>A0A0D7BQ96_9AGAR</name>
<organism evidence="2 3">
    <name type="scientific">Cylindrobasidium torrendii FP15055 ss-10</name>
    <dbReference type="NCBI Taxonomy" id="1314674"/>
    <lineage>
        <taxon>Eukaryota</taxon>
        <taxon>Fungi</taxon>
        <taxon>Dikarya</taxon>
        <taxon>Basidiomycota</taxon>
        <taxon>Agaricomycotina</taxon>
        <taxon>Agaricomycetes</taxon>
        <taxon>Agaricomycetidae</taxon>
        <taxon>Agaricales</taxon>
        <taxon>Marasmiineae</taxon>
        <taxon>Physalacriaceae</taxon>
        <taxon>Cylindrobasidium</taxon>
    </lineage>
</organism>
<dbReference type="AlphaFoldDB" id="A0A0D7BQ96"/>
<dbReference type="Pfam" id="PF00106">
    <property type="entry name" value="adh_short"/>
    <property type="match status" value="1"/>
</dbReference>
<dbReference type="STRING" id="1314674.A0A0D7BQ96"/>
<accession>A0A0D7BQ96</accession>